<reference evidence="1 2" key="1">
    <citation type="submission" date="2019-04" db="EMBL/GenBank/DDBJ databases">
        <title>Vagococcus sp. nov., isolated from faeces of yaks (Bos grunniens).</title>
        <authorList>
            <person name="Ge Y."/>
        </authorList>
    </citation>
    <scope>NUCLEOTIDE SEQUENCE [LARGE SCALE GENOMIC DNA]</scope>
    <source>
        <strain evidence="1 2">MN-17</strain>
    </source>
</reference>
<dbReference type="PROSITE" id="PS51257">
    <property type="entry name" value="PROKAR_LIPOPROTEIN"/>
    <property type="match status" value="1"/>
</dbReference>
<dbReference type="RefSeq" id="WP_136953424.1">
    <property type="nucleotide sequence ID" value="NZ_CP039712.1"/>
</dbReference>
<dbReference type="AlphaFoldDB" id="A0A4D7CTN9"/>
<dbReference type="EMBL" id="CP039712">
    <property type="protein sequence ID" value="QCI86593.1"/>
    <property type="molecule type" value="Genomic_DNA"/>
</dbReference>
<keyword evidence="2" id="KW-1185">Reference proteome</keyword>
<accession>A0A4D7CTN9</accession>
<dbReference type="Proteomes" id="UP000298615">
    <property type="component" value="Chromosome"/>
</dbReference>
<dbReference type="OrthoDB" id="9991017at2"/>
<evidence type="ECO:0000313" key="2">
    <source>
        <dbReference type="Proteomes" id="UP000298615"/>
    </source>
</evidence>
<gene>
    <name evidence="1" type="ORF">FA707_06245</name>
</gene>
<organism evidence="1 2">
    <name type="scientific">Vagococcus zengguangii</name>
    <dbReference type="NCBI Taxonomy" id="2571750"/>
    <lineage>
        <taxon>Bacteria</taxon>
        <taxon>Bacillati</taxon>
        <taxon>Bacillota</taxon>
        <taxon>Bacilli</taxon>
        <taxon>Lactobacillales</taxon>
        <taxon>Enterococcaceae</taxon>
        <taxon>Vagococcus</taxon>
    </lineage>
</organism>
<name>A0A4D7CTN9_9ENTE</name>
<proteinExistence type="predicted"/>
<sequence>MSNKKTNSSFLLIGFIYGLIGLLGCWSYGFIGRLITNVFRFFVGEGYMILGIISIVYGLLLILLKKELHFKKPRVFWAFFSWLMAYVCWMQRGFIANDATTILSQIFKGLYQDVQLNQQNFDSGGGLLGASVHQLLSWLHLDFLMPFTMIVFVLIGLMLFIKKS</sequence>
<protein>
    <submittedName>
        <fullName evidence="1">Uncharacterized protein</fullName>
    </submittedName>
</protein>
<evidence type="ECO:0000313" key="1">
    <source>
        <dbReference type="EMBL" id="QCI86593.1"/>
    </source>
</evidence>
<dbReference type="KEGG" id="vao:FA707_06245"/>